<organism evidence="3 4">
    <name type="scientific">Pediculus humanus subsp. corporis</name>
    <name type="common">Body louse</name>
    <dbReference type="NCBI Taxonomy" id="121224"/>
    <lineage>
        <taxon>Eukaryota</taxon>
        <taxon>Metazoa</taxon>
        <taxon>Ecdysozoa</taxon>
        <taxon>Arthropoda</taxon>
        <taxon>Hexapoda</taxon>
        <taxon>Insecta</taxon>
        <taxon>Pterygota</taxon>
        <taxon>Neoptera</taxon>
        <taxon>Paraneoptera</taxon>
        <taxon>Psocodea</taxon>
        <taxon>Troctomorpha</taxon>
        <taxon>Phthiraptera</taxon>
        <taxon>Anoplura</taxon>
        <taxon>Pediculidae</taxon>
        <taxon>Pediculus</taxon>
    </lineage>
</organism>
<proteinExistence type="predicted"/>
<feature type="compositionally biased region" description="Basic and acidic residues" evidence="2">
    <location>
        <begin position="229"/>
        <end position="238"/>
    </location>
</feature>
<dbReference type="InParanoid" id="A0A2Y9D479"/>
<dbReference type="EnsemblMetazoa" id="PHUM628092-RA">
    <property type="protein sequence ID" value="PHUM628092-PA"/>
    <property type="gene ID" value="PHUM628092"/>
</dbReference>
<reference evidence="3" key="1">
    <citation type="submission" date="2020-05" db="UniProtKB">
        <authorList>
            <consortium name="EnsemblMetazoa"/>
        </authorList>
    </citation>
    <scope>IDENTIFICATION</scope>
    <source>
        <strain evidence="3">USDA</strain>
    </source>
</reference>
<feature type="region of interest" description="Disordered" evidence="2">
    <location>
        <begin position="689"/>
        <end position="741"/>
    </location>
</feature>
<feature type="region of interest" description="Disordered" evidence="2">
    <location>
        <begin position="1"/>
        <end position="21"/>
    </location>
</feature>
<feature type="compositionally biased region" description="Polar residues" evidence="2">
    <location>
        <begin position="730"/>
        <end position="741"/>
    </location>
</feature>
<dbReference type="SUPFAM" id="SSF50729">
    <property type="entry name" value="PH domain-like"/>
    <property type="match status" value="1"/>
</dbReference>
<evidence type="ECO:0000256" key="1">
    <source>
        <dbReference type="ARBA" id="ARBA00022737"/>
    </source>
</evidence>
<sequence>MDNNTQRNAVIEPSVAPSSSNSMPNVLFREIHKNAFLKRHLSDRRTGFPRKSERVWVVFCVHDDVEPFLEIYSDQKVALTHKPEWFASLSSALHVSPTICGHEDEFEFAVTLSFQVVRLAAPSWESMMEWVETIRNKLRELKVLCPKENVYSKMPEQKQPLLPTRDPNSPLPLPPEGPSALLPGVELVHVESRNNSTSFENNVNVSRHHQREIHLRGNGVNDRQVNRKKSNERDKRLGMELMTRGSENQSSSSRINNETTFQDGDRETNESNEVFPNVSELQRNKPRVRRAVSVPEPKPSTSQVAMGSNVTVIEVSSNNGKENHCFPDGGNAVICNTVNTSDDEDTDEVFQGPSLNNYKSEIKTGFNNNNNNNEEEVHYEHVFLASGPSGGKSSQQTKFNSKCVVVGKNKMSKPHSTSVIINSNTTALVNSSPNGTDPTAGSSNKSAVSAGSSEVQVNNVTSTCINLNATELNIPLPPPPHSTKLENMSVSGLIPRVPPKVSTKQGIFKPSVIPSNVILESQSCSIQNGNSESVNCGEQNGGTKLTIVENENNNNNNNNNNVSGPSYSQVKKIQKVKVKCDEMRNPMVKTNSPILEKKIVSEIQIVESDPPSSSNHNQFAEIPSKNQISISNSKVSNKIEISKKCSGGCSGSGSGSSSSSSSSSSGSGSNSTSKNLGLVNVTVSQDVASNSKRNPCCSNGDYKIKISNPSTASTSPGNPLDNCKIFSNKGEPQQNHNNNTETEPLMASVQPAVGMISVEDIPLIGGHQRRRRRSSSSDAPPPINLPPSRVTGGADRIRINVPLTSNHSTVREECRGENEIRSSSSSSSSNHPRNSTEPLMVHVNIEPQSSARLTLREQQVLQLKKEMLHPGGVRLQLRRKDCTGSIALVDALNGVWVAGWKQKKHPLLYNALHIGDQLVNVGGTTVRNSSEAQKVIRNSTCLYIDFIIKRVPYGNVFALQRQSEGQSLGIVQEGNTAEIKEILPNSIAARQGLTSKTPSPYGSSLTTWFLTEINGRPLNLFFKDNEVKDRLNAVGKEISVLVQPKDFIKQIKRQLKSMTGYKDYIVQ</sequence>
<feature type="compositionally biased region" description="Low complexity" evidence="2">
    <location>
        <begin position="655"/>
        <end position="669"/>
    </location>
</feature>
<feature type="compositionally biased region" description="Polar residues" evidence="2">
    <location>
        <begin position="245"/>
        <end position="262"/>
    </location>
</feature>
<feature type="compositionally biased region" description="Basic and acidic residues" evidence="2">
    <location>
        <begin position="809"/>
        <end position="820"/>
    </location>
</feature>
<dbReference type="Proteomes" id="UP000009046">
    <property type="component" value="Unassembled WGS sequence"/>
</dbReference>
<name>A0A2Y9D479_PEDHC</name>
<dbReference type="PANTHER" id="PTHR12345">
    <property type="entry name" value="SYNTENIN RELATED"/>
    <property type="match status" value="1"/>
</dbReference>
<feature type="region of interest" description="Disordered" evidence="2">
    <location>
        <begin position="766"/>
        <end position="837"/>
    </location>
</feature>
<dbReference type="FunCoup" id="A0A2Y9D479">
    <property type="interactions" value="202"/>
</dbReference>
<dbReference type="EMBL" id="AAZO01006253">
    <property type="status" value="NOT_ANNOTATED_CDS"/>
    <property type="molecule type" value="Genomic_DNA"/>
</dbReference>
<keyword evidence="4" id="KW-1185">Reference proteome</keyword>
<feature type="region of interest" description="Disordered" evidence="2">
    <location>
        <begin position="646"/>
        <end position="676"/>
    </location>
</feature>
<dbReference type="VEuPathDB" id="VectorBase:PHUM628092"/>
<feature type="compositionally biased region" description="Polar residues" evidence="2">
    <location>
        <begin position="429"/>
        <end position="439"/>
    </location>
</feature>
<accession>A0A2Y9D479</accession>
<feature type="region of interest" description="Disordered" evidence="2">
    <location>
        <begin position="205"/>
        <end position="275"/>
    </location>
</feature>
<feature type="compositionally biased region" description="Low complexity" evidence="2">
    <location>
        <begin position="440"/>
        <end position="453"/>
    </location>
</feature>
<evidence type="ECO:0000313" key="3">
    <source>
        <dbReference type="EnsemblMetazoa" id="PHUM628092-PA"/>
    </source>
</evidence>
<evidence type="ECO:0000313" key="4">
    <source>
        <dbReference type="Proteomes" id="UP000009046"/>
    </source>
</evidence>
<protein>
    <submittedName>
        <fullName evidence="3">Uncharacterized protein</fullName>
    </submittedName>
</protein>
<feature type="region of interest" description="Disordered" evidence="2">
    <location>
        <begin position="429"/>
        <end position="453"/>
    </location>
</feature>
<dbReference type="PANTHER" id="PTHR12345:SF11">
    <property type="entry name" value="FI13065P"/>
    <property type="match status" value="1"/>
</dbReference>
<dbReference type="AlphaFoldDB" id="A0A2Y9D479"/>
<feature type="region of interest" description="Disordered" evidence="2">
    <location>
        <begin position="155"/>
        <end position="176"/>
    </location>
</feature>
<evidence type="ECO:0000256" key="2">
    <source>
        <dbReference type="SAM" id="MobiDB-lite"/>
    </source>
</evidence>
<feature type="compositionally biased region" description="Polar residues" evidence="2">
    <location>
        <begin position="707"/>
        <end position="717"/>
    </location>
</feature>
<dbReference type="InterPro" id="IPR051230">
    <property type="entry name" value="APP-Binding"/>
</dbReference>
<dbReference type="GO" id="GO:0005886">
    <property type="term" value="C:plasma membrane"/>
    <property type="evidence" value="ECO:0007669"/>
    <property type="project" value="TreeGrafter"/>
</dbReference>
<dbReference type="GO" id="GO:0005737">
    <property type="term" value="C:cytoplasm"/>
    <property type="evidence" value="ECO:0007669"/>
    <property type="project" value="TreeGrafter"/>
</dbReference>
<keyword evidence="1" id="KW-0677">Repeat</keyword>